<comment type="subcellular location">
    <subcellularLocation>
        <location evidence="2">Cell membrane</location>
        <topology evidence="2">Multi-pass membrane protein</topology>
    </subcellularLocation>
</comment>
<feature type="transmembrane region" description="Helical" evidence="9">
    <location>
        <begin position="329"/>
        <end position="351"/>
    </location>
</feature>
<proteinExistence type="inferred from homology"/>
<protein>
    <submittedName>
        <fullName evidence="10">Lipopolysaccharide ABC transporter permease LptG</fullName>
    </submittedName>
</protein>
<evidence type="ECO:0000256" key="8">
    <source>
        <dbReference type="ARBA" id="ARBA00026081"/>
    </source>
</evidence>
<comment type="function">
    <text evidence="1">Part of the ABC transporter complex LptBFG involved in the translocation of lipopolysaccharide (LPS) from the inner membrane to the outer membrane.</text>
</comment>
<organism evidence="10 11">
    <name type="scientific">Bibersteinia trehalosi</name>
    <name type="common">Pasteurella trehalosi</name>
    <dbReference type="NCBI Taxonomy" id="47735"/>
    <lineage>
        <taxon>Bacteria</taxon>
        <taxon>Pseudomonadati</taxon>
        <taxon>Pseudomonadota</taxon>
        <taxon>Gammaproteobacteria</taxon>
        <taxon>Pasteurellales</taxon>
        <taxon>Pasteurellaceae</taxon>
        <taxon>Bibersteinia</taxon>
    </lineage>
</organism>
<evidence type="ECO:0000256" key="2">
    <source>
        <dbReference type="ARBA" id="ARBA00004651"/>
    </source>
</evidence>
<evidence type="ECO:0000313" key="11">
    <source>
        <dbReference type="Proteomes" id="UP000276010"/>
    </source>
</evidence>
<dbReference type="EMBL" id="RRUC01000015">
    <property type="protein sequence ID" value="RRN04470.1"/>
    <property type="molecule type" value="Genomic_DNA"/>
</dbReference>
<reference evidence="10 11" key="1">
    <citation type="submission" date="2018-11" db="EMBL/GenBank/DDBJ databases">
        <title>Whole genome sequence of Bibersteinia trehalosi strain OADDL-BT1 an multidrug resistant pathogen isolate.</title>
        <authorList>
            <person name="Couger M."/>
            <person name="Ramachandran A."/>
        </authorList>
    </citation>
    <scope>NUCLEOTIDE SEQUENCE [LARGE SCALE GENOMIC DNA]</scope>
    <source>
        <strain evidence="10 11">OADDL-BT1</strain>
    </source>
</reference>
<evidence type="ECO:0000256" key="7">
    <source>
        <dbReference type="ARBA" id="ARBA00023136"/>
    </source>
</evidence>
<dbReference type="PANTHER" id="PTHR33529">
    <property type="entry name" value="SLR0882 PROTEIN-RELATED"/>
    <property type="match status" value="1"/>
</dbReference>
<dbReference type="InterPro" id="IPR030923">
    <property type="entry name" value="LptG"/>
</dbReference>
<feature type="transmembrane region" description="Helical" evidence="9">
    <location>
        <begin position="273"/>
        <end position="291"/>
    </location>
</feature>
<comment type="subunit">
    <text evidence="8">Component of the lipopolysaccharide transport and assembly complex. The LptBFG transporter is composed of two ATP-binding proteins (LptB) and two transmembrane proteins (LptF and LptG).</text>
</comment>
<comment type="caution">
    <text evidence="10">The sequence shown here is derived from an EMBL/GenBank/DDBJ whole genome shotgun (WGS) entry which is preliminary data.</text>
</comment>
<evidence type="ECO:0000313" key="10">
    <source>
        <dbReference type="EMBL" id="RRN04470.1"/>
    </source>
</evidence>
<evidence type="ECO:0000256" key="5">
    <source>
        <dbReference type="ARBA" id="ARBA00022692"/>
    </source>
</evidence>
<evidence type="ECO:0000256" key="4">
    <source>
        <dbReference type="ARBA" id="ARBA00022475"/>
    </source>
</evidence>
<feature type="transmembrane region" description="Helical" evidence="9">
    <location>
        <begin position="12"/>
        <end position="33"/>
    </location>
</feature>
<evidence type="ECO:0000256" key="9">
    <source>
        <dbReference type="SAM" id="Phobius"/>
    </source>
</evidence>
<feature type="transmembrane region" description="Helical" evidence="9">
    <location>
        <begin position="303"/>
        <end position="323"/>
    </location>
</feature>
<dbReference type="STRING" id="1263831.F543_7270"/>
<accession>A0A3R8N0Q6</accession>
<dbReference type="Pfam" id="PF03739">
    <property type="entry name" value="LptF_LptG"/>
    <property type="match status" value="1"/>
</dbReference>
<dbReference type="InterPro" id="IPR005495">
    <property type="entry name" value="LptG/LptF_permease"/>
</dbReference>
<dbReference type="GO" id="GO:0055085">
    <property type="term" value="P:transmembrane transport"/>
    <property type="evidence" value="ECO:0007669"/>
    <property type="project" value="InterPro"/>
</dbReference>
<evidence type="ECO:0000256" key="6">
    <source>
        <dbReference type="ARBA" id="ARBA00022989"/>
    </source>
</evidence>
<feature type="transmembrane region" description="Helical" evidence="9">
    <location>
        <begin position="102"/>
        <end position="122"/>
    </location>
</feature>
<dbReference type="GO" id="GO:0015920">
    <property type="term" value="P:lipopolysaccharide transport"/>
    <property type="evidence" value="ECO:0007669"/>
    <property type="project" value="TreeGrafter"/>
</dbReference>
<evidence type="ECO:0000256" key="1">
    <source>
        <dbReference type="ARBA" id="ARBA00002265"/>
    </source>
</evidence>
<keyword evidence="5 9" id="KW-0812">Transmembrane</keyword>
<name>A0A3R8N0Q6_BIBTR</name>
<comment type="similarity">
    <text evidence="3">Belongs to the LptF/LptG family.</text>
</comment>
<gene>
    <name evidence="10" type="primary">lptG</name>
    <name evidence="10" type="ORF">EIM44_03270</name>
</gene>
<dbReference type="NCBIfam" id="TIGR04408">
    <property type="entry name" value="LptG_lptG"/>
    <property type="match status" value="1"/>
</dbReference>
<feature type="transmembrane region" description="Helical" evidence="9">
    <location>
        <begin position="64"/>
        <end position="81"/>
    </location>
</feature>
<evidence type="ECO:0000256" key="3">
    <source>
        <dbReference type="ARBA" id="ARBA00007725"/>
    </source>
</evidence>
<sequence>MNILERYIGKTILLYIFVVLLVIMGLAGIIKYVEEFRHVGKGSYDALSAAYYTVLMLPSDLENFFPVGALIGSLLGLGALASNSELVVMQSAGFSRFKIGFAVMKTAIPLMILSMVIGEWVAPQTEQFARNMRAVAQSGGSMLATQAGFWAKDGSDFIYIRRITDEQNLNDILIYHFEERELKSILSAEKATFQSGNEWQLQNVQQAVINNEKIAQSQLADQPWKTSITPSKLGIVSLKPESLSISGLADYVGFLKDTGQDAKRFEITFWRKLYEPLAMAIMMLLAISFIFGPLRSSAMGLKIVIGVIAGFSFYVANIVFGNLTLVVSWLPVAISALIPSIVCILIVWWLLSKKRD</sequence>
<dbReference type="Proteomes" id="UP000276010">
    <property type="component" value="Unassembled WGS sequence"/>
</dbReference>
<keyword evidence="7 9" id="KW-0472">Membrane</keyword>
<dbReference type="GO" id="GO:0043190">
    <property type="term" value="C:ATP-binding cassette (ABC) transporter complex"/>
    <property type="evidence" value="ECO:0007669"/>
    <property type="project" value="InterPro"/>
</dbReference>
<dbReference type="AlphaFoldDB" id="A0A3R8N0Q6"/>
<keyword evidence="4" id="KW-1003">Cell membrane</keyword>
<keyword evidence="6 9" id="KW-1133">Transmembrane helix</keyword>
<dbReference type="RefSeq" id="WP_025289647.1">
    <property type="nucleotide sequence ID" value="NZ_RRUC01000015.1"/>
</dbReference>
<dbReference type="PANTHER" id="PTHR33529:SF2">
    <property type="entry name" value="LIPOPOLYSACCHARIDE EXPORT SYSTEM PERMEASE PROTEIN LPTG"/>
    <property type="match status" value="1"/>
</dbReference>